<dbReference type="EMBL" id="JMCB01000031">
    <property type="protein sequence ID" value="KFE60106.1"/>
    <property type="molecule type" value="Genomic_DNA"/>
</dbReference>
<evidence type="ECO:0000313" key="2">
    <source>
        <dbReference type="EMBL" id="KFE60106.1"/>
    </source>
</evidence>
<feature type="compositionally biased region" description="Basic and acidic residues" evidence="1">
    <location>
        <begin position="1"/>
        <end position="10"/>
    </location>
</feature>
<feature type="region of interest" description="Disordered" evidence="1">
    <location>
        <begin position="49"/>
        <end position="69"/>
    </location>
</feature>
<organism evidence="2 3">
    <name type="scientific">Hyalangium minutum</name>
    <dbReference type="NCBI Taxonomy" id="394096"/>
    <lineage>
        <taxon>Bacteria</taxon>
        <taxon>Pseudomonadati</taxon>
        <taxon>Myxococcota</taxon>
        <taxon>Myxococcia</taxon>
        <taxon>Myxococcales</taxon>
        <taxon>Cystobacterineae</taxon>
        <taxon>Archangiaceae</taxon>
        <taxon>Hyalangium</taxon>
    </lineage>
</organism>
<dbReference type="AlphaFoldDB" id="A0A085VXE3"/>
<keyword evidence="3" id="KW-1185">Reference proteome</keyword>
<evidence type="ECO:0000313" key="3">
    <source>
        <dbReference type="Proteomes" id="UP000028725"/>
    </source>
</evidence>
<proteinExistence type="predicted"/>
<gene>
    <name evidence="2" type="ORF">DB31_5977</name>
</gene>
<reference evidence="2" key="1">
    <citation type="submission" date="2014-04" db="EMBL/GenBank/DDBJ databases">
        <title>Genome assembly of Hyalangium minutum DSM 14724.</title>
        <authorList>
            <person name="Sharma G."/>
            <person name="Subramanian S."/>
        </authorList>
    </citation>
    <scope>NUCLEOTIDE SEQUENCE [LARGE SCALE GENOMIC DNA]</scope>
    <source>
        <strain evidence="2">DSM 14724</strain>
    </source>
</reference>
<evidence type="ECO:0000256" key="1">
    <source>
        <dbReference type="SAM" id="MobiDB-lite"/>
    </source>
</evidence>
<protein>
    <submittedName>
        <fullName evidence="2">Uncharacterized protein</fullName>
    </submittedName>
</protein>
<feature type="region of interest" description="Disordered" evidence="1">
    <location>
        <begin position="1"/>
        <end position="25"/>
    </location>
</feature>
<accession>A0A085VXE3</accession>
<name>A0A085VXE3_9BACT</name>
<sequence length="69" mass="7698">MSSSEPHEEETPVLGQDPDSPSPEFFAWAKSMTPTERMDVLRRFYDKWDPPTVPANGALAAHPTEPEEG</sequence>
<comment type="caution">
    <text evidence="2">The sequence shown here is derived from an EMBL/GenBank/DDBJ whole genome shotgun (WGS) entry which is preliminary data.</text>
</comment>
<dbReference type="Proteomes" id="UP000028725">
    <property type="component" value="Unassembled WGS sequence"/>
</dbReference>